<dbReference type="GO" id="GO:0008654">
    <property type="term" value="P:phospholipid biosynthetic process"/>
    <property type="evidence" value="ECO:0007669"/>
    <property type="project" value="InterPro"/>
</dbReference>
<dbReference type="PROSITE" id="PS00379">
    <property type="entry name" value="CDP_ALCOHOL_P_TRANSF"/>
    <property type="match status" value="1"/>
</dbReference>
<comment type="similarity">
    <text evidence="2">Belongs to the CDP-alcohol phosphatidyltransferase class-I family.</text>
</comment>
<dbReference type="GO" id="GO:0016780">
    <property type="term" value="F:phosphotransferase activity, for other substituted phosphate groups"/>
    <property type="evidence" value="ECO:0007669"/>
    <property type="project" value="InterPro"/>
</dbReference>
<feature type="transmembrane region" description="Helical" evidence="3">
    <location>
        <begin position="70"/>
        <end position="89"/>
    </location>
</feature>
<evidence type="ECO:0000256" key="3">
    <source>
        <dbReference type="SAM" id="Phobius"/>
    </source>
</evidence>
<dbReference type="Pfam" id="PF01066">
    <property type="entry name" value="CDP-OH_P_transf"/>
    <property type="match status" value="1"/>
</dbReference>
<feature type="transmembrane region" description="Helical" evidence="3">
    <location>
        <begin position="95"/>
        <end position="114"/>
    </location>
</feature>
<sequence length="249" mass="24810">MKAADRAMPDAVAALAGYAVPALWLSSLLPWGVLPQVAGVGAGAAVTGAAVVSVLRRIPRFSTPADRVTLLRAVLVGLCAAVAVPAVFAGDQPGVLVPVLGGAAFLLDGVDGAVARRTGTASEAGARFDAATDAALVLVLSVAAVPVAGPWALGIGAMYYVFVAAGLLRPHLRAQLPPSTSRKAIGAFQPFALLAALVPGAPPTVVAAAPAVALILLAFSFGRDVVDLERRHRAGLPAAARVGSGSVTP</sequence>
<evidence type="ECO:0000256" key="1">
    <source>
        <dbReference type="ARBA" id="ARBA00022679"/>
    </source>
</evidence>
<dbReference type="Proteomes" id="UP000031196">
    <property type="component" value="Unassembled WGS sequence"/>
</dbReference>
<comment type="caution">
    <text evidence="4">The sequence shown here is derived from an EMBL/GenBank/DDBJ whole genome shotgun (WGS) entry which is preliminary data.</text>
</comment>
<gene>
    <name evidence="4" type="ORF">RM50_09905</name>
</gene>
<proteinExistence type="inferred from homology"/>
<accession>A0A0B4CZY5</accession>
<feature type="transmembrane region" description="Helical" evidence="3">
    <location>
        <begin position="207"/>
        <end position="226"/>
    </location>
</feature>
<protein>
    <submittedName>
        <fullName evidence="4">CDP-alcohol phosphatidyltransferase</fullName>
    </submittedName>
</protein>
<feature type="transmembrane region" description="Helical" evidence="3">
    <location>
        <begin position="37"/>
        <end position="58"/>
    </location>
</feature>
<dbReference type="AlphaFoldDB" id="A0A0B4CZY5"/>
<dbReference type="Gene3D" id="1.20.120.1760">
    <property type="match status" value="1"/>
</dbReference>
<dbReference type="InterPro" id="IPR043130">
    <property type="entry name" value="CDP-OH_PTrfase_TM_dom"/>
</dbReference>
<dbReference type="OrthoDB" id="9796672at2"/>
<evidence type="ECO:0000313" key="4">
    <source>
        <dbReference type="EMBL" id="KIC66719.1"/>
    </source>
</evidence>
<dbReference type="RefSeq" id="WP_043452294.1">
    <property type="nucleotide sequence ID" value="NZ_JWTB01000019.1"/>
</dbReference>
<name>A0A0B4CZY5_PSEPS</name>
<organism evidence="4 5">
    <name type="scientific">Pseudarthrobacter phenanthrenivorans</name>
    <name type="common">Arthrobacter phenanthrenivorans</name>
    <dbReference type="NCBI Taxonomy" id="361575"/>
    <lineage>
        <taxon>Bacteria</taxon>
        <taxon>Bacillati</taxon>
        <taxon>Actinomycetota</taxon>
        <taxon>Actinomycetes</taxon>
        <taxon>Micrococcales</taxon>
        <taxon>Micrococcaceae</taxon>
        <taxon>Pseudarthrobacter</taxon>
    </lineage>
</organism>
<reference evidence="4 5" key="1">
    <citation type="submission" date="2014-12" db="EMBL/GenBank/DDBJ databases">
        <title>Genome sequencing of Arthrobacter phenanthrenivorans SWC37.</title>
        <authorList>
            <person name="Tan P.W."/>
            <person name="Chan K.-G."/>
        </authorList>
    </citation>
    <scope>NUCLEOTIDE SEQUENCE [LARGE SCALE GENOMIC DNA]</scope>
    <source>
        <strain evidence="4 5">SWC37</strain>
    </source>
</reference>
<dbReference type="EMBL" id="JWTB01000019">
    <property type="protein sequence ID" value="KIC66719.1"/>
    <property type="molecule type" value="Genomic_DNA"/>
</dbReference>
<dbReference type="InterPro" id="IPR000462">
    <property type="entry name" value="CDP-OH_P_trans"/>
</dbReference>
<keyword evidence="1 2" id="KW-0808">Transferase</keyword>
<evidence type="ECO:0000313" key="5">
    <source>
        <dbReference type="Proteomes" id="UP000031196"/>
    </source>
</evidence>
<keyword evidence="3" id="KW-1133">Transmembrane helix</keyword>
<feature type="transmembrane region" description="Helical" evidence="3">
    <location>
        <begin position="12"/>
        <end position="31"/>
    </location>
</feature>
<dbReference type="GO" id="GO:0016020">
    <property type="term" value="C:membrane"/>
    <property type="evidence" value="ECO:0007669"/>
    <property type="project" value="InterPro"/>
</dbReference>
<keyword evidence="3" id="KW-0812">Transmembrane</keyword>
<keyword evidence="3" id="KW-0472">Membrane</keyword>
<dbReference type="InterPro" id="IPR048254">
    <property type="entry name" value="CDP_ALCOHOL_P_TRANSF_CS"/>
</dbReference>
<evidence type="ECO:0000256" key="2">
    <source>
        <dbReference type="RuleBase" id="RU003750"/>
    </source>
</evidence>